<feature type="chain" id="PRO_5037448719" description="Alpha/beta hydrolase" evidence="1">
    <location>
        <begin position="26"/>
        <end position="373"/>
    </location>
</feature>
<comment type="caution">
    <text evidence="2">The sequence shown here is derived from an EMBL/GenBank/DDBJ whole genome shotgun (WGS) entry which is preliminary data.</text>
</comment>
<organism evidence="2 3">
    <name type="scientific">Neoroseomonas lacus</name>
    <dbReference type="NCBI Taxonomy" id="287609"/>
    <lineage>
        <taxon>Bacteria</taxon>
        <taxon>Pseudomonadati</taxon>
        <taxon>Pseudomonadota</taxon>
        <taxon>Alphaproteobacteria</taxon>
        <taxon>Acetobacterales</taxon>
        <taxon>Acetobacteraceae</taxon>
        <taxon>Neoroseomonas</taxon>
    </lineage>
</organism>
<gene>
    <name evidence="2" type="ORF">GCM10011320_36510</name>
</gene>
<name>A0A917NT38_9PROT</name>
<proteinExistence type="predicted"/>
<evidence type="ECO:0000313" key="3">
    <source>
        <dbReference type="Proteomes" id="UP000661507"/>
    </source>
</evidence>
<dbReference type="Gene3D" id="3.40.50.1820">
    <property type="entry name" value="alpha/beta hydrolase"/>
    <property type="match status" value="1"/>
</dbReference>
<dbReference type="EMBL" id="BMKW01000009">
    <property type="protein sequence ID" value="GGJ25862.1"/>
    <property type="molecule type" value="Genomic_DNA"/>
</dbReference>
<accession>A0A917NT38</accession>
<keyword evidence="1" id="KW-0732">Signal</keyword>
<evidence type="ECO:0000256" key="1">
    <source>
        <dbReference type="SAM" id="SignalP"/>
    </source>
</evidence>
<feature type="signal peptide" evidence="1">
    <location>
        <begin position="1"/>
        <end position="25"/>
    </location>
</feature>
<sequence>MHKRWRAGFLGLALLAVLLAGPARAQDPNTDFTAYRALFSVAALGPARGVSTVTGYTLMYRGAMTPAAFALAALPDGRSVWRFAGGQPDAETARARLQTACDRDAAAAFGTGHPCRMVAEDGAVTDLAGPAFRPVQARIGPFRAAPLMFHHGPAAAEGVVIWSHGYGGPNADHRQRNLPGVLALLNDAGWDVLRFDRDPADDTLPTALSTLLRGLPLLREAGYRRIVLGGQSRGGWQSIMAAAERPDAVHAALAFAPAAHGEAARPNNLAAASDDFRRLLAGLPEDGPRLAVAVFTDDPYDPDPAARAAMVGEAARRRTAPTLALFPEPPIRGHSGSNDWRFARGQGPCLLTLVQGPAAAAPRGLRRSSCGGG</sequence>
<dbReference type="AlphaFoldDB" id="A0A917NT38"/>
<evidence type="ECO:0000313" key="2">
    <source>
        <dbReference type="EMBL" id="GGJ25862.1"/>
    </source>
</evidence>
<dbReference type="SUPFAM" id="SSF53474">
    <property type="entry name" value="alpha/beta-Hydrolases"/>
    <property type="match status" value="1"/>
</dbReference>
<dbReference type="Proteomes" id="UP000661507">
    <property type="component" value="Unassembled WGS sequence"/>
</dbReference>
<dbReference type="InterPro" id="IPR029058">
    <property type="entry name" value="AB_hydrolase_fold"/>
</dbReference>
<reference evidence="2" key="2">
    <citation type="submission" date="2020-09" db="EMBL/GenBank/DDBJ databases">
        <authorList>
            <person name="Sun Q."/>
            <person name="Zhou Y."/>
        </authorList>
    </citation>
    <scope>NUCLEOTIDE SEQUENCE</scope>
    <source>
        <strain evidence="2">CGMCC 1.3617</strain>
    </source>
</reference>
<dbReference type="RefSeq" id="WP_188969259.1">
    <property type="nucleotide sequence ID" value="NZ_BMKW01000009.1"/>
</dbReference>
<reference evidence="2" key="1">
    <citation type="journal article" date="2014" name="Int. J. Syst. Evol. Microbiol.">
        <title>Complete genome sequence of Corynebacterium casei LMG S-19264T (=DSM 44701T), isolated from a smear-ripened cheese.</title>
        <authorList>
            <consortium name="US DOE Joint Genome Institute (JGI-PGF)"/>
            <person name="Walter F."/>
            <person name="Albersmeier A."/>
            <person name="Kalinowski J."/>
            <person name="Ruckert C."/>
        </authorList>
    </citation>
    <scope>NUCLEOTIDE SEQUENCE</scope>
    <source>
        <strain evidence="2">CGMCC 1.3617</strain>
    </source>
</reference>
<evidence type="ECO:0008006" key="4">
    <source>
        <dbReference type="Google" id="ProtNLM"/>
    </source>
</evidence>
<keyword evidence="3" id="KW-1185">Reference proteome</keyword>
<protein>
    <recommendedName>
        <fullName evidence="4">Alpha/beta hydrolase</fullName>
    </recommendedName>
</protein>